<evidence type="ECO:0000256" key="1">
    <source>
        <dbReference type="PROSITE-ProRule" id="PRU00042"/>
    </source>
</evidence>
<feature type="binding site" evidence="2">
    <location>
        <position position="102"/>
    </location>
    <ligand>
        <name>Zn(2+)</name>
        <dbReference type="ChEBI" id="CHEBI:29105"/>
    </ligand>
</feature>
<evidence type="ECO:0000256" key="3">
    <source>
        <dbReference type="SAM" id="MobiDB-lite"/>
    </source>
</evidence>
<dbReference type="SMART" id="SM00355">
    <property type="entry name" value="ZnF_C2H2"/>
    <property type="match status" value="2"/>
</dbReference>
<dbReference type="SUPFAM" id="SSF57716">
    <property type="entry name" value="Glucocorticoid receptor-like (DNA-binding domain)"/>
    <property type="match status" value="1"/>
</dbReference>
<feature type="domain" description="ZAD" evidence="5">
    <location>
        <begin position="50"/>
        <end position="126"/>
    </location>
</feature>
<feature type="binding site" evidence="2">
    <location>
        <position position="55"/>
    </location>
    <ligand>
        <name>Zn(2+)</name>
        <dbReference type="ChEBI" id="CHEBI:29105"/>
    </ligand>
</feature>
<name>A0ABD1DQ71_CULPP</name>
<dbReference type="Pfam" id="PF07776">
    <property type="entry name" value="zf-AD"/>
    <property type="match status" value="1"/>
</dbReference>
<keyword evidence="7" id="KW-1185">Reference proteome</keyword>
<feature type="compositionally biased region" description="Basic residues" evidence="3">
    <location>
        <begin position="1"/>
        <end position="10"/>
    </location>
</feature>
<organism evidence="6 7">
    <name type="scientific">Culex pipiens pipiens</name>
    <name type="common">Northern house mosquito</name>
    <dbReference type="NCBI Taxonomy" id="38569"/>
    <lineage>
        <taxon>Eukaryota</taxon>
        <taxon>Metazoa</taxon>
        <taxon>Ecdysozoa</taxon>
        <taxon>Arthropoda</taxon>
        <taxon>Hexapoda</taxon>
        <taxon>Insecta</taxon>
        <taxon>Pterygota</taxon>
        <taxon>Neoptera</taxon>
        <taxon>Endopterygota</taxon>
        <taxon>Diptera</taxon>
        <taxon>Nematocera</taxon>
        <taxon>Culicoidea</taxon>
        <taxon>Culicidae</taxon>
        <taxon>Culicinae</taxon>
        <taxon>Culicini</taxon>
        <taxon>Culex</taxon>
        <taxon>Culex</taxon>
    </lineage>
</organism>
<dbReference type="InterPro" id="IPR012934">
    <property type="entry name" value="Znf_AD"/>
</dbReference>
<dbReference type="AlphaFoldDB" id="A0ABD1DQ71"/>
<dbReference type="InterPro" id="IPR013087">
    <property type="entry name" value="Znf_C2H2_type"/>
</dbReference>
<dbReference type="PROSITE" id="PS50157">
    <property type="entry name" value="ZINC_FINGER_C2H2_2"/>
    <property type="match status" value="2"/>
</dbReference>
<feature type="compositionally biased region" description="Polar residues" evidence="3">
    <location>
        <begin position="462"/>
        <end position="474"/>
    </location>
</feature>
<evidence type="ECO:0000259" key="5">
    <source>
        <dbReference type="PROSITE" id="PS51915"/>
    </source>
</evidence>
<sequence length="491" mass="53985">MAKRKEKKNFKVASSSDGSKRATIGDGGGGGLPQQPKVHPALDDCYPLNKLCRLCLLSNTNMEPIFAYTGDIELSQRIFQCTGLEIHENEEKGIPTSICGQCKRQLDQCHEFRTLCWKNNDVLHNLNLILSPRKVRPAATPTLMSAVPIVQVEKLKINPSLLPKQSKPASSSKQRSSSKSYGEVALSQLYSPSKRGHKAAKLSNRFTRELVICLTPMPQTLLNKYKKKVAKTQTKAAMKSFPPTQPAKSPKQLATPGRKSVKPLKIKIAKPKTSKPEKTPPALAKKTKAKPVEIAVPPKKRKQHFEPVPEAKVLAISCSLCMQSFSNMKNLARHTAAHENNRKQSRVFNCDVCQKEYLKASQLTDHLRSAEHVNNAANNAPDEADVSILPDEQSILPDTNGQQDNISTTVASPTDEVGRQVASSDAEEEEEAMPQPRPARRQLSPISVDSDSLTPDGVQYSDVCSTNNEESLLNGSAARRVSFAEVTEILD</sequence>
<feature type="compositionally biased region" description="Polar residues" evidence="3">
    <location>
        <begin position="396"/>
        <end position="412"/>
    </location>
</feature>
<feature type="domain" description="C2H2-type" evidence="4">
    <location>
        <begin position="348"/>
        <end position="377"/>
    </location>
</feature>
<accession>A0ABD1DQ71</accession>
<feature type="region of interest" description="Disordered" evidence="3">
    <location>
        <begin position="234"/>
        <end position="262"/>
    </location>
</feature>
<dbReference type="PROSITE" id="PS51915">
    <property type="entry name" value="ZAD"/>
    <property type="match status" value="1"/>
</dbReference>
<keyword evidence="1" id="KW-0863">Zinc-finger</keyword>
<evidence type="ECO:0000313" key="7">
    <source>
        <dbReference type="Proteomes" id="UP001562425"/>
    </source>
</evidence>
<feature type="region of interest" description="Disordered" evidence="3">
    <location>
        <begin position="161"/>
        <end position="180"/>
    </location>
</feature>
<gene>
    <name evidence="6" type="ORF">pipiens_006326</name>
</gene>
<keyword evidence="2" id="KW-0862">Zinc</keyword>
<dbReference type="Proteomes" id="UP001562425">
    <property type="component" value="Unassembled WGS sequence"/>
</dbReference>
<feature type="region of interest" description="Disordered" evidence="3">
    <location>
        <begin position="393"/>
        <end position="475"/>
    </location>
</feature>
<feature type="domain" description="C2H2-type" evidence="4">
    <location>
        <begin position="316"/>
        <end position="343"/>
    </location>
</feature>
<dbReference type="GO" id="GO:0008270">
    <property type="term" value="F:zinc ion binding"/>
    <property type="evidence" value="ECO:0007669"/>
    <property type="project" value="UniProtKB-UniRule"/>
</dbReference>
<dbReference type="InterPro" id="IPR036236">
    <property type="entry name" value="Znf_C2H2_sf"/>
</dbReference>
<reference evidence="6 7" key="1">
    <citation type="submission" date="2024-05" db="EMBL/GenBank/DDBJ databases">
        <title>Culex pipiens pipiens assembly and annotation.</title>
        <authorList>
            <person name="Alout H."/>
            <person name="Durand T."/>
        </authorList>
    </citation>
    <scope>NUCLEOTIDE SEQUENCE [LARGE SCALE GENOMIC DNA]</scope>
    <source>
        <strain evidence="6">HA-2024</strain>
        <tissue evidence="6">Whole body</tissue>
    </source>
</reference>
<keyword evidence="2" id="KW-0479">Metal-binding</keyword>
<protein>
    <submittedName>
        <fullName evidence="6">Uncharacterized protein</fullName>
    </submittedName>
</protein>
<dbReference type="SMART" id="SM00868">
    <property type="entry name" value="zf-AD"/>
    <property type="match status" value="1"/>
</dbReference>
<proteinExistence type="predicted"/>
<evidence type="ECO:0000256" key="2">
    <source>
        <dbReference type="PROSITE-ProRule" id="PRU01263"/>
    </source>
</evidence>
<feature type="region of interest" description="Disordered" evidence="3">
    <location>
        <begin position="1"/>
        <end position="33"/>
    </location>
</feature>
<dbReference type="EMBL" id="JBEHCU010003911">
    <property type="protein sequence ID" value="KAL1401901.1"/>
    <property type="molecule type" value="Genomic_DNA"/>
</dbReference>
<dbReference type="Gene3D" id="3.40.1800.20">
    <property type="match status" value="1"/>
</dbReference>
<evidence type="ECO:0000259" key="4">
    <source>
        <dbReference type="PROSITE" id="PS50157"/>
    </source>
</evidence>
<evidence type="ECO:0000313" key="6">
    <source>
        <dbReference type="EMBL" id="KAL1401901.1"/>
    </source>
</evidence>
<dbReference type="Gene3D" id="3.30.160.60">
    <property type="entry name" value="Classic Zinc Finger"/>
    <property type="match status" value="1"/>
</dbReference>
<dbReference type="SUPFAM" id="SSF57667">
    <property type="entry name" value="beta-beta-alpha zinc fingers"/>
    <property type="match status" value="1"/>
</dbReference>
<feature type="binding site" evidence="2">
    <location>
        <position position="99"/>
    </location>
    <ligand>
        <name>Zn(2+)</name>
        <dbReference type="ChEBI" id="CHEBI:29105"/>
    </ligand>
</feature>
<comment type="caution">
    <text evidence="6">The sequence shown here is derived from an EMBL/GenBank/DDBJ whole genome shotgun (WGS) entry which is preliminary data.</text>
</comment>
<feature type="compositionally biased region" description="Polar residues" evidence="3">
    <location>
        <begin position="444"/>
        <end position="453"/>
    </location>
</feature>
<dbReference type="PROSITE" id="PS00028">
    <property type="entry name" value="ZINC_FINGER_C2H2_1"/>
    <property type="match status" value="2"/>
</dbReference>
<feature type="binding site" evidence="2">
    <location>
        <position position="52"/>
    </location>
    <ligand>
        <name>Zn(2+)</name>
        <dbReference type="ChEBI" id="CHEBI:29105"/>
    </ligand>
</feature>